<dbReference type="Proteomes" id="UP001595764">
    <property type="component" value="Unassembled WGS sequence"/>
</dbReference>
<proteinExistence type="predicted"/>
<evidence type="ECO:0000313" key="2">
    <source>
        <dbReference type="Proteomes" id="UP001595764"/>
    </source>
</evidence>
<keyword evidence="2" id="KW-1185">Reference proteome</keyword>
<accession>A0ABV7QQS5</accession>
<dbReference type="RefSeq" id="WP_377872324.1">
    <property type="nucleotide sequence ID" value="NZ_JBHMAY010000037.1"/>
</dbReference>
<sequence>MHVLLTEAKFGDSDAFCRPLRDNGCRVSRCHSREGFCLALAPGTSCPLDDRADPPVLAVDVRGAGDEITTREFGIVCALRALVPVVLVPPEPGLPVTVPAGLADRVTVTDAESLLATCRAASSRPAGALR</sequence>
<evidence type="ECO:0000313" key="1">
    <source>
        <dbReference type="EMBL" id="MFC3514371.1"/>
    </source>
</evidence>
<organism evidence="1 2">
    <name type="scientific">Amycolatopsis halotolerans</name>
    <dbReference type="NCBI Taxonomy" id="330083"/>
    <lineage>
        <taxon>Bacteria</taxon>
        <taxon>Bacillati</taxon>
        <taxon>Actinomycetota</taxon>
        <taxon>Actinomycetes</taxon>
        <taxon>Pseudonocardiales</taxon>
        <taxon>Pseudonocardiaceae</taxon>
        <taxon>Amycolatopsis</taxon>
    </lineage>
</organism>
<gene>
    <name evidence="1" type="ORF">ACFORO_29675</name>
</gene>
<protein>
    <submittedName>
        <fullName evidence="1">Uncharacterized protein</fullName>
    </submittedName>
</protein>
<name>A0ABV7QQS5_9PSEU</name>
<comment type="caution">
    <text evidence="1">The sequence shown here is derived from an EMBL/GenBank/DDBJ whole genome shotgun (WGS) entry which is preliminary data.</text>
</comment>
<reference evidence="2" key="1">
    <citation type="journal article" date="2019" name="Int. J. Syst. Evol. Microbiol.">
        <title>The Global Catalogue of Microorganisms (GCM) 10K type strain sequencing project: providing services to taxonomists for standard genome sequencing and annotation.</title>
        <authorList>
            <consortium name="The Broad Institute Genomics Platform"/>
            <consortium name="The Broad Institute Genome Sequencing Center for Infectious Disease"/>
            <person name="Wu L."/>
            <person name="Ma J."/>
        </authorList>
    </citation>
    <scope>NUCLEOTIDE SEQUENCE [LARGE SCALE GENOMIC DNA]</scope>
    <source>
        <strain evidence="2">CGMCC 4.7682</strain>
    </source>
</reference>
<dbReference type="EMBL" id="JBHRWI010000039">
    <property type="protein sequence ID" value="MFC3514371.1"/>
    <property type="molecule type" value="Genomic_DNA"/>
</dbReference>